<keyword evidence="2" id="KW-1185">Reference proteome</keyword>
<sequence length="61" mass="6932">MQKNEPLEHLTPGGTILIAKNVDDDESPLMVDYTISEVKQQLRPEQEASVQRILVKVKRSD</sequence>
<dbReference type="EMBL" id="SMRP01000012">
    <property type="protein sequence ID" value="TDG21158.1"/>
    <property type="molecule type" value="Genomic_DNA"/>
</dbReference>
<gene>
    <name evidence="1" type="ORF">EYW47_22575</name>
</gene>
<dbReference type="Proteomes" id="UP000295722">
    <property type="component" value="Unassembled WGS sequence"/>
</dbReference>
<dbReference type="AlphaFoldDB" id="A0A4R5M5D2"/>
<proteinExistence type="predicted"/>
<protein>
    <submittedName>
        <fullName evidence="1">Uncharacterized protein</fullName>
    </submittedName>
</protein>
<evidence type="ECO:0000313" key="2">
    <source>
        <dbReference type="Proteomes" id="UP000295722"/>
    </source>
</evidence>
<dbReference type="RefSeq" id="WP_133197068.1">
    <property type="nucleotide sequence ID" value="NZ_JBHUCW010000022.1"/>
</dbReference>
<accession>A0A4R5M5D2</accession>
<reference evidence="1 2" key="1">
    <citation type="submission" date="2019-03" db="EMBL/GenBank/DDBJ databases">
        <title>Paraburkholderia sp. 4M-K11, isolated from subtropical forest soil.</title>
        <authorList>
            <person name="Gao Z.-H."/>
            <person name="Qiu L.-H."/>
        </authorList>
    </citation>
    <scope>NUCLEOTIDE SEQUENCE [LARGE SCALE GENOMIC DNA]</scope>
    <source>
        <strain evidence="1 2">4M-K11</strain>
    </source>
</reference>
<comment type="caution">
    <text evidence="1">The sequence shown here is derived from an EMBL/GenBank/DDBJ whole genome shotgun (WGS) entry which is preliminary data.</text>
</comment>
<organism evidence="1 2">
    <name type="scientific">Paraburkholderia silviterrae</name>
    <dbReference type="NCBI Taxonomy" id="2528715"/>
    <lineage>
        <taxon>Bacteria</taxon>
        <taxon>Pseudomonadati</taxon>
        <taxon>Pseudomonadota</taxon>
        <taxon>Betaproteobacteria</taxon>
        <taxon>Burkholderiales</taxon>
        <taxon>Burkholderiaceae</taxon>
        <taxon>Paraburkholderia</taxon>
    </lineage>
</organism>
<evidence type="ECO:0000313" key="1">
    <source>
        <dbReference type="EMBL" id="TDG21158.1"/>
    </source>
</evidence>
<name>A0A4R5M5D2_9BURK</name>